<evidence type="ECO:0000256" key="3">
    <source>
        <dbReference type="ARBA" id="ARBA00022946"/>
    </source>
</evidence>
<evidence type="ECO:0000256" key="7">
    <source>
        <dbReference type="ARBA" id="ARBA00035140"/>
    </source>
</evidence>
<keyword evidence="3" id="KW-0809">Transit peptide</keyword>
<dbReference type="EMBL" id="NHZQ01000305">
    <property type="protein sequence ID" value="PSK43647.1"/>
    <property type="molecule type" value="Genomic_DNA"/>
</dbReference>
<dbReference type="GO" id="GO:0003735">
    <property type="term" value="F:structural constituent of ribosome"/>
    <property type="evidence" value="ECO:0007669"/>
    <property type="project" value="TreeGrafter"/>
</dbReference>
<accession>A0A2P7Z5Z8</accession>
<comment type="similarity">
    <text evidence="2">Belongs to the mitochondrion-specific ribosomal protein mS29 family.</text>
</comment>
<dbReference type="Pfam" id="PF10236">
    <property type="entry name" value="DAP3"/>
    <property type="match status" value="1"/>
</dbReference>
<keyword evidence="5" id="KW-0496">Mitochondrion</keyword>
<evidence type="ECO:0000256" key="8">
    <source>
        <dbReference type="SAM" id="MobiDB-lite"/>
    </source>
</evidence>
<gene>
    <name evidence="9" type="ORF">B9Z65_7161</name>
</gene>
<evidence type="ECO:0000313" key="9">
    <source>
        <dbReference type="EMBL" id="PSK43647.1"/>
    </source>
</evidence>
<dbReference type="AlphaFoldDB" id="A0A2P7Z5Z8"/>
<comment type="subcellular location">
    <subcellularLocation>
        <location evidence="1">Mitochondrion</location>
    </subcellularLocation>
</comment>
<dbReference type="InterPro" id="IPR019368">
    <property type="entry name" value="Ribosomal_mS29"/>
</dbReference>
<dbReference type="GO" id="GO:0005763">
    <property type="term" value="C:mitochondrial small ribosomal subunit"/>
    <property type="evidence" value="ECO:0007669"/>
    <property type="project" value="TreeGrafter"/>
</dbReference>
<evidence type="ECO:0000256" key="2">
    <source>
        <dbReference type="ARBA" id="ARBA00009863"/>
    </source>
</evidence>
<keyword evidence="10" id="KW-1185">Reference proteome</keyword>
<dbReference type="Proteomes" id="UP000243723">
    <property type="component" value="Unassembled WGS sequence"/>
</dbReference>
<feature type="region of interest" description="Disordered" evidence="8">
    <location>
        <begin position="63"/>
        <end position="85"/>
    </location>
</feature>
<dbReference type="OrthoDB" id="274828at2759"/>
<keyword evidence="4" id="KW-0689">Ribosomal protein</keyword>
<comment type="caution">
    <text evidence="9">The sequence shown here is derived from an EMBL/GenBank/DDBJ whole genome shotgun (WGS) entry which is preliminary data.</text>
</comment>
<name>A0A2P7Z5Z8_9PEZI</name>
<dbReference type="STRING" id="40998.A0A2P7Z5Z8"/>
<keyword evidence="6" id="KW-0687">Ribonucleoprotein</keyword>
<dbReference type="PANTHER" id="PTHR12810:SF0">
    <property type="entry name" value="SMALL RIBOSOMAL SUBUNIT PROTEIN MS29"/>
    <property type="match status" value="1"/>
</dbReference>
<evidence type="ECO:0000256" key="4">
    <source>
        <dbReference type="ARBA" id="ARBA00022980"/>
    </source>
</evidence>
<organism evidence="9 10">
    <name type="scientific">Elsinoe australis</name>
    <dbReference type="NCBI Taxonomy" id="40998"/>
    <lineage>
        <taxon>Eukaryota</taxon>
        <taxon>Fungi</taxon>
        <taxon>Dikarya</taxon>
        <taxon>Ascomycota</taxon>
        <taxon>Pezizomycotina</taxon>
        <taxon>Dothideomycetes</taxon>
        <taxon>Dothideomycetidae</taxon>
        <taxon>Myriangiales</taxon>
        <taxon>Elsinoaceae</taxon>
        <taxon>Elsinoe</taxon>
    </lineage>
</organism>
<proteinExistence type="inferred from homology"/>
<sequence length="483" mass="51699">MATNICLRCLARPSSASISTRSLALPWTLSNAFSTSTPAAAKPAKSVPKKKAVNPTKSVRKGTGAFAFKGKGGRQGAATAGRKDPAALKATRKRIVLSNTNALEVPDLRELTADNATEIGEVLTLSNDAIDALRAAEAFKHNQGWNLFRRPSTLVTQQTRDIASIVNAVKQNKSTRREIVTGEKGSGKSVFGLQAMAFAVKQGWAVIHIPEAQELTLAHTSYAPLRTSPSTILYTQPEYLSTLLTRISKSSPILSTLTLSKNHQLPIPLQPNLSLSRLCDLGASDPSISHAIFAALISELTSPSTETHPRPPLLFTLDGLPHITRPTKYLSPSTTPIHAFDLALINTFTSFLSGASPLPNGGLILGLDSGNNRPSSPALDYAIAAGLERQTTALSSEQVGNKVPFLNPYVPVDTRVTEVLKDVHVRRMEGLSRDETRGVMEYYARSGILRGTVDERSVSEAWTLGGGGMVGEVEAAVGRLRVL</sequence>
<dbReference type="PANTHER" id="PTHR12810">
    <property type="entry name" value="MITOCHONDRIAL 28S RIBOSOMAL PROTEIN S29"/>
    <property type="match status" value="1"/>
</dbReference>
<evidence type="ECO:0000256" key="5">
    <source>
        <dbReference type="ARBA" id="ARBA00023128"/>
    </source>
</evidence>
<reference evidence="9 10" key="1">
    <citation type="submission" date="2017-05" db="EMBL/GenBank/DDBJ databases">
        <title>Draft genome sequence of Elsinoe australis.</title>
        <authorList>
            <person name="Cheng Q."/>
        </authorList>
    </citation>
    <scope>NUCLEOTIDE SEQUENCE [LARGE SCALE GENOMIC DNA]</scope>
    <source>
        <strain evidence="9 10">NL1</strain>
    </source>
</reference>
<evidence type="ECO:0000256" key="1">
    <source>
        <dbReference type="ARBA" id="ARBA00004173"/>
    </source>
</evidence>
<protein>
    <recommendedName>
        <fullName evidence="7">Small ribosomal subunit protein mS29</fullName>
    </recommendedName>
</protein>
<evidence type="ECO:0000313" key="10">
    <source>
        <dbReference type="Proteomes" id="UP000243723"/>
    </source>
</evidence>
<evidence type="ECO:0000256" key="6">
    <source>
        <dbReference type="ARBA" id="ARBA00023274"/>
    </source>
</evidence>